<evidence type="ECO:0000256" key="6">
    <source>
        <dbReference type="ARBA" id="ARBA00022840"/>
    </source>
</evidence>
<keyword evidence="4" id="KW-0547">Nucleotide-binding</keyword>
<evidence type="ECO:0000256" key="2">
    <source>
        <dbReference type="ARBA" id="ARBA00013253"/>
    </source>
</evidence>
<sequence length="168" mass="18210">MTDGWTPCVVALGSNLGDREDLAQRALADIRAAEGFVLRAASSVRETLALGADGVDLEAPRYLNQVILLDSAWSPERTLGLLLGIEQAHGRVRGDQRDTKRYANRTLDLDLITYGDLVVQSPSLSLPHPRAHERRFVLEPWNEVDPEAVLPGRGLVATLLGGLAPDAP</sequence>
<keyword evidence="7" id="KW-0289">Folate biosynthesis</keyword>
<protein>
    <recommendedName>
        <fullName evidence="2">2-amino-4-hydroxy-6-hydroxymethyldihydropteridine diphosphokinase</fullName>
        <ecNumber evidence="2">2.7.6.3</ecNumber>
    </recommendedName>
</protein>
<keyword evidence="6" id="KW-0067">ATP-binding</keyword>
<dbReference type="Gene3D" id="3.30.70.560">
    <property type="entry name" value="7,8-Dihydro-6-hydroxymethylpterin-pyrophosphokinase HPPK"/>
    <property type="match status" value="1"/>
</dbReference>
<reference evidence="9" key="1">
    <citation type="submission" date="2020-05" db="EMBL/GenBank/DDBJ databases">
        <authorList>
            <person name="Chiriac C."/>
            <person name="Salcher M."/>
            <person name="Ghai R."/>
            <person name="Kavagutti S V."/>
        </authorList>
    </citation>
    <scope>NUCLEOTIDE SEQUENCE</scope>
</reference>
<keyword evidence="5" id="KW-0418">Kinase</keyword>
<keyword evidence="3" id="KW-0808">Transferase</keyword>
<dbReference type="NCBIfam" id="TIGR01498">
    <property type="entry name" value="folK"/>
    <property type="match status" value="1"/>
</dbReference>
<name>A0A6J6EAL8_9ZZZZ</name>
<dbReference type="UniPathway" id="UPA00077">
    <property type="reaction ID" value="UER00155"/>
</dbReference>
<evidence type="ECO:0000256" key="1">
    <source>
        <dbReference type="ARBA" id="ARBA00005051"/>
    </source>
</evidence>
<dbReference type="InterPro" id="IPR035907">
    <property type="entry name" value="Hppk_sf"/>
</dbReference>
<evidence type="ECO:0000313" key="9">
    <source>
        <dbReference type="EMBL" id="CAB4572385.1"/>
    </source>
</evidence>
<evidence type="ECO:0000259" key="8">
    <source>
        <dbReference type="Pfam" id="PF01288"/>
    </source>
</evidence>
<dbReference type="GO" id="GO:0005524">
    <property type="term" value="F:ATP binding"/>
    <property type="evidence" value="ECO:0007669"/>
    <property type="project" value="UniProtKB-KW"/>
</dbReference>
<organism evidence="9">
    <name type="scientific">freshwater metagenome</name>
    <dbReference type="NCBI Taxonomy" id="449393"/>
    <lineage>
        <taxon>unclassified sequences</taxon>
        <taxon>metagenomes</taxon>
        <taxon>ecological metagenomes</taxon>
    </lineage>
</organism>
<dbReference type="PANTHER" id="PTHR43071">
    <property type="entry name" value="2-AMINO-4-HYDROXY-6-HYDROXYMETHYLDIHYDROPTERIDINE PYROPHOSPHOKINASE"/>
    <property type="match status" value="1"/>
</dbReference>
<comment type="pathway">
    <text evidence="1">Cofactor biosynthesis; tetrahydrofolate biosynthesis; 2-amino-4-hydroxy-6-hydroxymethyl-7,8-dihydropteridine diphosphate from 7,8-dihydroneopterin triphosphate: step 4/4.</text>
</comment>
<dbReference type="EC" id="2.7.6.3" evidence="2"/>
<gene>
    <name evidence="9" type="ORF">UFOPK1684_00818</name>
</gene>
<evidence type="ECO:0000256" key="4">
    <source>
        <dbReference type="ARBA" id="ARBA00022741"/>
    </source>
</evidence>
<evidence type="ECO:0000256" key="5">
    <source>
        <dbReference type="ARBA" id="ARBA00022777"/>
    </source>
</evidence>
<accession>A0A6J6EAL8</accession>
<dbReference type="GO" id="GO:0003848">
    <property type="term" value="F:2-amino-4-hydroxy-6-hydroxymethyldihydropteridine diphosphokinase activity"/>
    <property type="evidence" value="ECO:0007669"/>
    <property type="project" value="UniProtKB-EC"/>
</dbReference>
<dbReference type="EMBL" id="CAEZTM010000032">
    <property type="protein sequence ID" value="CAB4572385.1"/>
    <property type="molecule type" value="Genomic_DNA"/>
</dbReference>
<dbReference type="GO" id="GO:0016301">
    <property type="term" value="F:kinase activity"/>
    <property type="evidence" value="ECO:0007669"/>
    <property type="project" value="UniProtKB-KW"/>
</dbReference>
<dbReference type="SUPFAM" id="SSF55083">
    <property type="entry name" value="6-hydroxymethyl-7,8-dihydropterin pyrophosphokinase, HPPK"/>
    <property type="match status" value="1"/>
</dbReference>
<feature type="domain" description="7,8-dihydro-6-hydroxymethylpterin-pyrophosphokinase" evidence="8">
    <location>
        <begin position="9"/>
        <end position="146"/>
    </location>
</feature>
<evidence type="ECO:0000256" key="7">
    <source>
        <dbReference type="ARBA" id="ARBA00022909"/>
    </source>
</evidence>
<dbReference type="GO" id="GO:0046656">
    <property type="term" value="P:folic acid biosynthetic process"/>
    <property type="evidence" value="ECO:0007669"/>
    <property type="project" value="UniProtKB-KW"/>
</dbReference>
<dbReference type="Pfam" id="PF01288">
    <property type="entry name" value="HPPK"/>
    <property type="match status" value="1"/>
</dbReference>
<evidence type="ECO:0000256" key="3">
    <source>
        <dbReference type="ARBA" id="ARBA00022679"/>
    </source>
</evidence>
<dbReference type="PANTHER" id="PTHR43071:SF1">
    <property type="entry name" value="2-AMINO-4-HYDROXY-6-HYDROXYMETHYLDIHYDROPTERIDINE PYROPHOSPHOKINASE"/>
    <property type="match status" value="1"/>
</dbReference>
<dbReference type="InterPro" id="IPR000550">
    <property type="entry name" value="Hppk"/>
</dbReference>
<dbReference type="GO" id="GO:0046654">
    <property type="term" value="P:tetrahydrofolate biosynthetic process"/>
    <property type="evidence" value="ECO:0007669"/>
    <property type="project" value="UniProtKB-UniPathway"/>
</dbReference>
<proteinExistence type="predicted"/>
<dbReference type="AlphaFoldDB" id="A0A6J6EAL8"/>
<dbReference type="CDD" id="cd00483">
    <property type="entry name" value="HPPK"/>
    <property type="match status" value="1"/>
</dbReference>